<keyword evidence="4" id="KW-1185">Reference proteome</keyword>
<dbReference type="Proteomes" id="UP000199350">
    <property type="component" value="Chromosome I"/>
</dbReference>
<proteinExistence type="predicted"/>
<sequence length="171" mass="17292">MLGGMNLVVGIVFILLTLFLLVVGGMATAGKLPGNSAIGLRVASVRKDKAVWDQAHKVTGPFVVFAGVALAFGAAFAFIASGWLWIASVIALIIAVVALSVGGNVGARTAALIDASRDESGAETEPAAPAPAVNLDALRNAASRADKQTGESRNPVYEQAPGTIGDVPGAK</sequence>
<reference evidence="4" key="1">
    <citation type="submission" date="2016-10" db="EMBL/GenBank/DDBJ databases">
        <authorList>
            <person name="Varghese N."/>
            <person name="Submissions S."/>
        </authorList>
    </citation>
    <scope>NUCLEOTIDE SEQUENCE [LARGE SCALE GENOMIC DNA]</scope>
    <source>
        <strain evidence="4">DSM 20632</strain>
    </source>
</reference>
<accession>A0A1G9PSS9</accession>
<feature type="transmembrane region" description="Helical" evidence="2">
    <location>
        <begin position="6"/>
        <end position="27"/>
    </location>
</feature>
<name>A0A1G9PSS9_9CORY</name>
<keyword evidence="2" id="KW-0812">Transmembrane</keyword>
<dbReference type="OrthoDB" id="4420493at2"/>
<feature type="transmembrane region" description="Helical" evidence="2">
    <location>
        <begin position="58"/>
        <end position="79"/>
    </location>
</feature>
<dbReference type="EMBL" id="LT629700">
    <property type="protein sequence ID" value="SDM01828.1"/>
    <property type="molecule type" value="Genomic_DNA"/>
</dbReference>
<dbReference type="Pfam" id="PF13630">
    <property type="entry name" value="SdpI"/>
    <property type="match status" value="1"/>
</dbReference>
<organism evidence="3 4">
    <name type="scientific">Corynebacterium mycetoides</name>
    <dbReference type="NCBI Taxonomy" id="38302"/>
    <lineage>
        <taxon>Bacteria</taxon>
        <taxon>Bacillati</taxon>
        <taxon>Actinomycetota</taxon>
        <taxon>Actinomycetes</taxon>
        <taxon>Mycobacteriales</taxon>
        <taxon>Corynebacteriaceae</taxon>
        <taxon>Corynebacterium</taxon>
    </lineage>
</organism>
<evidence type="ECO:0000256" key="1">
    <source>
        <dbReference type="SAM" id="MobiDB-lite"/>
    </source>
</evidence>
<dbReference type="AlphaFoldDB" id="A0A1G9PSS9"/>
<feature type="region of interest" description="Disordered" evidence="1">
    <location>
        <begin position="143"/>
        <end position="171"/>
    </location>
</feature>
<gene>
    <name evidence="3" type="ORF">SAMN04488535_1586</name>
</gene>
<protein>
    <submittedName>
        <fullName evidence="3">SdpI/YhfL protein family protein</fullName>
    </submittedName>
</protein>
<dbReference type="InterPro" id="IPR025962">
    <property type="entry name" value="SdpI/YhfL"/>
</dbReference>
<evidence type="ECO:0000313" key="4">
    <source>
        <dbReference type="Proteomes" id="UP000199350"/>
    </source>
</evidence>
<evidence type="ECO:0000256" key="2">
    <source>
        <dbReference type="SAM" id="Phobius"/>
    </source>
</evidence>
<keyword evidence="2" id="KW-0472">Membrane</keyword>
<keyword evidence="2" id="KW-1133">Transmembrane helix</keyword>
<evidence type="ECO:0000313" key="3">
    <source>
        <dbReference type="EMBL" id="SDM01828.1"/>
    </source>
</evidence>
<feature type="transmembrane region" description="Helical" evidence="2">
    <location>
        <begin position="85"/>
        <end position="107"/>
    </location>
</feature>